<evidence type="ECO:0000313" key="7">
    <source>
        <dbReference type="EMBL" id="SFC57890.1"/>
    </source>
</evidence>
<evidence type="ECO:0000256" key="2">
    <source>
        <dbReference type="ARBA" id="ARBA00012438"/>
    </source>
</evidence>
<dbReference type="STRING" id="574651.SAMN04487968_10864"/>
<dbReference type="PANTHER" id="PTHR43065">
    <property type="entry name" value="SENSOR HISTIDINE KINASE"/>
    <property type="match status" value="1"/>
</dbReference>
<dbReference type="PRINTS" id="PR00344">
    <property type="entry name" value="BCTRLSENSOR"/>
</dbReference>
<proteinExistence type="predicted"/>
<reference evidence="7 8" key="1">
    <citation type="submission" date="2016-10" db="EMBL/GenBank/DDBJ databases">
        <authorList>
            <person name="de Groot N.N."/>
        </authorList>
    </citation>
    <scope>NUCLEOTIDE SEQUENCE [LARGE SCALE GENOMIC DNA]</scope>
    <source>
        <strain evidence="7 8">CGMCC 1.7056</strain>
    </source>
</reference>
<dbReference type="PROSITE" id="PS50042">
    <property type="entry name" value="CNMP_BINDING_3"/>
    <property type="match status" value="1"/>
</dbReference>
<dbReference type="CDD" id="cd00038">
    <property type="entry name" value="CAP_ED"/>
    <property type="match status" value="1"/>
</dbReference>
<feature type="domain" description="Cyclic nucleotide-binding" evidence="5">
    <location>
        <begin position="11"/>
        <end position="116"/>
    </location>
</feature>
<dbReference type="AlphaFoldDB" id="A0A1I1KKC7"/>
<evidence type="ECO:0000259" key="6">
    <source>
        <dbReference type="PROSITE" id="PS50109"/>
    </source>
</evidence>
<dbReference type="SMART" id="SM00387">
    <property type="entry name" value="HATPase_c"/>
    <property type="match status" value="1"/>
</dbReference>
<dbReference type="InterPro" id="IPR003594">
    <property type="entry name" value="HATPase_dom"/>
</dbReference>
<organism evidence="7 8">
    <name type="scientific">Nocardioides terrae</name>
    <dbReference type="NCBI Taxonomy" id="574651"/>
    <lineage>
        <taxon>Bacteria</taxon>
        <taxon>Bacillati</taxon>
        <taxon>Actinomycetota</taxon>
        <taxon>Actinomycetes</taxon>
        <taxon>Propionibacteriales</taxon>
        <taxon>Nocardioidaceae</taxon>
        <taxon>Nocardioides</taxon>
    </lineage>
</organism>
<gene>
    <name evidence="7" type="ORF">SAMN04487968_10864</name>
</gene>
<dbReference type="Proteomes" id="UP000198832">
    <property type="component" value="Unassembled WGS sequence"/>
</dbReference>
<dbReference type="GO" id="GO:0000160">
    <property type="term" value="P:phosphorelay signal transduction system"/>
    <property type="evidence" value="ECO:0007669"/>
    <property type="project" value="UniProtKB-KW"/>
</dbReference>
<sequence>MDTTELSRIELFAGLGDEQLAELAAGATETRFAPGEVVFAEGGYADDWWVLLEGVIGLVRRIDREDVEVARMATPGQWAGGFRAWDVDGVYLATGRGVTEGRLLRLPAPRLRELVGHWFPLAGHIIGGLHRTARSIESTARQRDALVTLGTLAAGLAHELNNPAAAAIRAQQELTVACDTLLGALTRLAGDDITAGQFAELDALRRGVAAPDPHEDAMTRADREDAVASWLQRHGVGEPWRLAASLAPAGVDAAWCERAADALGGPGLEPGLTWVAATYDARTLLAEVGESTRRISDLVGAVRSYSQLDRASRQRIDPRDGLESTLTILGHKLTDVTVVREYGDPRLLDAFPGELNQVWTNLIDNAVDAMEGRGVLTVRLDGDESDVLVEISDTGPGMPAEVAAHAFEPFFTTKEVGKGTGLGLDIARRIVVERHGGTITIEPRPTGTTVAVRLPLEPAGG</sequence>
<evidence type="ECO:0000313" key="8">
    <source>
        <dbReference type="Proteomes" id="UP000198832"/>
    </source>
</evidence>
<dbReference type="Gene3D" id="3.30.565.10">
    <property type="entry name" value="Histidine kinase-like ATPase, C-terminal domain"/>
    <property type="match status" value="1"/>
</dbReference>
<comment type="catalytic activity">
    <reaction evidence="1">
        <text>ATP + protein L-histidine = ADP + protein N-phospho-L-histidine.</text>
        <dbReference type="EC" id="2.7.13.3"/>
    </reaction>
</comment>
<feature type="domain" description="Histidine kinase" evidence="6">
    <location>
        <begin position="290"/>
        <end position="458"/>
    </location>
</feature>
<dbReference type="InterPro" id="IPR004358">
    <property type="entry name" value="Sig_transdc_His_kin-like_C"/>
</dbReference>
<dbReference type="SMART" id="SM00100">
    <property type="entry name" value="cNMP"/>
    <property type="match status" value="1"/>
</dbReference>
<dbReference type="Gene3D" id="1.10.287.130">
    <property type="match status" value="1"/>
</dbReference>
<dbReference type="InterPro" id="IPR014710">
    <property type="entry name" value="RmlC-like_jellyroll"/>
</dbReference>
<evidence type="ECO:0000256" key="4">
    <source>
        <dbReference type="ARBA" id="ARBA00023012"/>
    </source>
</evidence>
<dbReference type="Pfam" id="PF00027">
    <property type="entry name" value="cNMP_binding"/>
    <property type="match status" value="1"/>
</dbReference>
<dbReference type="RefSeq" id="WP_091124019.1">
    <property type="nucleotide sequence ID" value="NZ_FOLB01000008.1"/>
</dbReference>
<dbReference type="Gene3D" id="2.60.120.10">
    <property type="entry name" value="Jelly Rolls"/>
    <property type="match status" value="1"/>
</dbReference>
<dbReference type="SUPFAM" id="SSF55874">
    <property type="entry name" value="ATPase domain of HSP90 chaperone/DNA topoisomerase II/histidine kinase"/>
    <property type="match status" value="1"/>
</dbReference>
<keyword evidence="8" id="KW-1185">Reference proteome</keyword>
<keyword evidence="3" id="KW-0418">Kinase</keyword>
<evidence type="ECO:0000256" key="3">
    <source>
        <dbReference type="ARBA" id="ARBA00022777"/>
    </source>
</evidence>
<dbReference type="InterPro" id="IPR018490">
    <property type="entry name" value="cNMP-bd_dom_sf"/>
</dbReference>
<dbReference type="InterPro" id="IPR000595">
    <property type="entry name" value="cNMP-bd_dom"/>
</dbReference>
<protein>
    <recommendedName>
        <fullName evidence="2">histidine kinase</fullName>
        <ecNumber evidence="2">2.7.13.3</ecNumber>
    </recommendedName>
</protein>
<keyword evidence="3" id="KW-0808">Transferase</keyword>
<name>A0A1I1KKC7_9ACTN</name>
<evidence type="ECO:0000256" key="1">
    <source>
        <dbReference type="ARBA" id="ARBA00000085"/>
    </source>
</evidence>
<dbReference type="PANTHER" id="PTHR43065:SF48">
    <property type="entry name" value="HISTIDINE KINASE"/>
    <property type="match status" value="1"/>
</dbReference>
<dbReference type="EC" id="2.7.13.3" evidence="2"/>
<dbReference type="EMBL" id="FOLB01000008">
    <property type="protein sequence ID" value="SFC57890.1"/>
    <property type="molecule type" value="Genomic_DNA"/>
</dbReference>
<dbReference type="GO" id="GO:0004673">
    <property type="term" value="F:protein histidine kinase activity"/>
    <property type="evidence" value="ECO:0007669"/>
    <property type="project" value="UniProtKB-EC"/>
</dbReference>
<accession>A0A1I1KKC7</accession>
<keyword evidence="4" id="KW-0902">Two-component regulatory system</keyword>
<dbReference type="SUPFAM" id="SSF51206">
    <property type="entry name" value="cAMP-binding domain-like"/>
    <property type="match status" value="1"/>
</dbReference>
<dbReference type="PROSITE" id="PS50109">
    <property type="entry name" value="HIS_KIN"/>
    <property type="match status" value="1"/>
</dbReference>
<dbReference type="OrthoDB" id="1931120at2"/>
<dbReference type="Pfam" id="PF02518">
    <property type="entry name" value="HATPase_c"/>
    <property type="match status" value="1"/>
</dbReference>
<dbReference type="InterPro" id="IPR005467">
    <property type="entry name" value="His_kinase_dom"/>
</dbReference>
<evidence type="ECO:0000259" key="5">
    <source>
        <dbReference type="PROSITE" id="PS50042"/>
    </source>
</evidence>
<dbReference type="InterPro" id="IPR036890">
    <property type="entry name" value="HATPase_C_sf"/>
</dbReference>